<dbReference type="AlphaFoldDB" id="A0A1U9KR38"/>
<dbReference type="PROSITE" id="PS51257">
    <property type="entry name" value="PROKAR_LIPOPROTEIN"/>
    <property type="match status" value="1"/>
</dbReference>
<name>A0A1U9KR38_9PROT</name>
<organism evidence="3 4">
    <name type="scientific">Neoasaia chiangmaiensis</name>
    <dbReference type="NCBI Taxonomy" id="320497"/>
    <lineage>
        <taxon>Bacteria</taxon>
        <taxon>Pseudomonadati</taxon>
        <taxon>Pseudomonadota</taxon>
        <taxon>Alphaproteobacteria</taxon>
        <taxon>Acetobacterales</taxon>
        <taxon>Acetobacteraceae</taxon>
        <taxon>Neoasaia</taxon>
    </lineage>
</organism>
<keyword evidence="4" id="KW-1185">Reference proteome</keyword>
<proteinExistence type="predicted"/>
<feature type="region of interest" description="Disordered" evidence="1">
    <location>
        <begin position="44"/>
        <end position="68"/>
    </location>
</feature>
<dbReference type="KEGG" id="nch:A0U93_10565"/>
<keyword evidence="2" id="KW-0732">Signal</keyword>
<reference evidence="3 4" key="1">
    <citation type="submission" date="2016-03" db="EMBL/GenBank/DDBJ databases">
        <title>Acetic acid bacteria sequencing.</title>
        <authorList>
            <person name="Brandt J."/>
            <person name="Jakob F."/>
            <person name="Vogel R.F."/>
        </authorList>
    </citation>
    <scope>NUCLEOTIDE SEQUENCE [LARGE SCALE GENOMIC DNA]</scope>
    <source>
        <strain evidence="3 4">NBRC 101099</strain>
    </source>
</reference>
<feature type="signal peptide" evidence="2">
    <location>
        <begin position="1"/>
        <end position="24"/>
    </location>
</feature>
<accession>A0A1U9KR38</accession>
<feature type="chain" id="PRO_5043433552" evidence="2">
    <location>
        <begin position="25"/>
        <end position="68"/>
    </location>
</feature>
<feature type="compositionally biased region" description="Polar residues" evidence="1">
    <location>
        <begin position="49"/>
        <end position="68"/>
    </location>
</feature>
<evidence type="ECO:0000256" key="1">
    <source>
        <dbReference type="SAM" id="MobiDB-lite"/>
    </source>
</evidence>
<dbReference type="Proteomes" id="UP000188604">
    <property type="component" value="Chromosome"/>
</dbReference>
<evidence type="ECO:0000313" key="4">
    <source>
        <dbReference type="Proteomes" id="UP000188604"/>
    </source>
</evidence>
<sequence length="68" mass="7072">MITRTKTRPLARFFLTLALMTGCAAGLSACNTMRGAGQDVSSIGHDVSNGANGTQQAWHNAQPSAATH</sequence>
<protein>
    <submittedName>
        <fullName evidence="3">Uncharacterized protein</fullName>
    </submittedName>
</protein>
<evidence type="ECO:0000313" key="3">
    <source>
        <dbReference type="EMBL" id="AQS88314.1"/>
    </source>
</evidence>
<gene>
    <name evidence="3" type="ORF">A0U93_10565</name>
</gene>
<dbReference type="EMBL" id="CP014691">
    <property type="protein sequence ID" value="AQS88314.1"/>
    <property type="molecule type" value="Genomic_DNA"/>
</dbReference>
<dbReference type="RefSeq" id="WP_077807337.1">
    <property type="nucleotide sequence ID" value="NZ_BJXS01000003.1"/>
</dbReference>
<evidence type="ECO:0000256" key="2">
    <source>
        <dbReference type="SAM" id="SignalP"/>
    </source>
</evidence>